<evidence type="ECO:0000313" key="1">
    <source>
        <dbReference type="EMBL" id="RLE08107.1"/>
    </source>
</evidence>
<organism evidence="1 2">
    <name type="scientific">Aerophobetes bacterium</name>
    <dbReference type="NCBI Taxonomy" id="2030807"/>
    <lineage>
        <taxon>Bacteria</taxon>
        <taxon>Candidatus Aerophobota</taxon>
    </lineage>
</organism>
<accession>A0A662D559</accession>
<sequence>MNEKDYLKERAKKSIIKGLLFEIVREDVDIDQLAQNIADISTVIDRNDLQKAVLGEISNCLKPHVSKSQAVAVSVKIHNALWNLK</sequence>
<evidence type="ECO:0000313" key="2">
    <source>
        <dbReference type="Proteomes" id="UP000277457"/>
    </source>
</evidence>
<gene>
    <name evidence="1" type="ORF">DRZ78_01750</name>
</gene>
<dbReference type="Proteomes" id="UP000277457">
    <property type="component" value="Unassembled WGS sequence"/>
</dbReference>
<name>A0A662D559_UNCAE</name>
<proteinExistence type="predicted"/>
<comment type="caution">
    <text evidence="1">The sequence shown here is derived from an EMBL/GenBank/DDBJ whole genome shotgun (WGS) entry which is preliminary data.</text>
</comment>
<protein>
    <submittedName>
        <fullName evidence="1">Uncharacterized protein</fullName>
    </submittedName>
</protein>
<dbReference type="AlphaFoldDB" id="A0A662D559"/>
<reference evidence="1 2" key="1">
    <citation type="submission" date="2018-06" db="EMBL/GenBank/DDBJ databases">
        <title>Extensive metabolic versatility and redundancy in microbially diverse, dynamic hydrothermal sediments.</title>
        <authorList>
            <person name="Dombrowski N."/>
            <person name="Teske A."/>
            <person name="Baker B.J."/>
        </authorList>
    </citation>
    <scope>NUCLEOTIDE SEQUENCE [LARGE SCALE GENOMIC DNA]</scope>
    <source>
        <strain evidence="1">B7_G13</strain>
    </source>
</reference>
<dbReference type="EMBL" id="QMPY01000045">
    <property type="protein sequence ID" value="RLE08107.1"/>
    <property type="molecule type" value="Genomic_DNA"/>
</dbReference>